<comment type="caution">
    <text evidence="1">The sequence shown here is derived from an EMBL/GenBank/DDBJ whole genome shotgun (WGS) entry which is preliminary data.</text>
</comment>
<reference evidence="1 2" key="1">
    <citation type="journal article" date="2021" name="Hortic Res">
        <title>High-quality reference genome and annotation aids understanding of berry development for evergreen blueberry (Vaccinium darrowii).</title>
        <authorList>
            <person name="Yu J."/>
            <person name="Hulse-Kemp A.M."/>
            <person name="Babiker E."/>
            <person name="Staton M."/>
        </authorList>
    </citation>
    <scope>NUCLEOTIDE SEQUENCE [LARGE SCALE GENOMIC DNA]</scope>
    <source>
        <strain evidence="2">cv. NJ 8807/NJ 8810</strain>
        <tissue evidence="1">Young leaf</tissue>
    </source>
</reference>
<gene>
    <name evidence="1" type="ORF">Vadar_001109</name>
</gene>
<evidence type="ECO:0000313" key="1">
    <source>
        <dbReference type="EMBL" id="KAH7865007.1"/>
    </source>
</evidence>
<protein>
    <submittedName>
        <fullName evidence="1">Uncharacterized protein</fullName>
    </submittedName>
</protein>
<name>A0ACB7ZG51_9ERIC</name>
<sequence>MSNPIFSSLLLTLLLAFSLPSTSSNPTNPTPTPWPHQFHSTLFMNRSGTLQMIDLWYDWPNGRNFNIIQNQLGTLTYDLEWNNGTSFVYTLDSTRECRVLALEVGILRPNWLDGGNYLGQRYMDGFLCNVWEKEEFIWYYEDVVSKRPVFWVFYSGYSAHVMTFEVGKVLEDARWQAPVYCFDETGKMNSLLIESVANADLHAELGYCWRGWGSSALGMGTGSGSESNDNGWAGAGPGVVLKTLAVIGGAILLKRLTKSTTRWDHTRLVARSLSGEKYTKEQASRDPDNFFNLRWLSCPAAEMVDGSKILYFEKAFWRTPHKPFRQRFIMVKPCPNEMKCDVELSTYAIRDAEEYKNFCDRPKDQRPQPEEVIGDIAEHLTTIYLKRCQRGQRCLYEGSTPSDGFPNTWNGATYCTSELSVVKNNEIHSWDRGYDDDGNQVWGVKGAPYEFKPAPASSFVDMFPPLSFPTASFVLRE</sequence>
<dbReference type="EMBL" id="CM037159">
    <property type="protein sequence ID" value="KAH7865007.1"/>
    <property type="molecule type" value="Genomic_DNA"/>
</dbReference>
<proteinExistence type="predicted"/>
<dbReference type="Proteomes" id="UP000828048">
    <property type="component" value="Chromosome 9"/>
</dbReference>
<evidence type="ECO:0000313" key="2">
    <source>
        <dbReference type="Proteomes" id="UP000828048"/>
    </source>
</evidence>
<organism evidence="1 2">
    <name type="scientific">Vaccinium darrowii</name>
    <dbReference type="NCBI Taxonomy" id="229202"/>
    <lineage>
        <taxon>Eukaryota</taxon>
        <taxon>Viridiplantae</taxon>
        <taxon>Streptophyta</taxon>
        <taxon>Embryophyta</taxon>
        <taxon>Tracheophyta</taxon>
        <taxon>Spermatophyta</taxon>
        <taxon>Magnoliopsida</taxon>
        <taxon>eudicotyledons</taxon>
        <taxon>Gunneridae</taxon>
        <taxon>Pentapetalae</taxon>
        <taxon>asterids</taxon>
        <taxon>Ericales</taxon>
        <taxon>Ericaceae</taxon>
        <taxon>Vaccinioideae</taxon>
        <taxon>Vaccinieae</taxon>
        <taxon>Vaccinium</taxon>
    </lineage>
</organism>
<accession>A0ACB7ZG51</accession>
<keyword evidence="2" id="KW-1185">Reference proteome</keyword>